<evidence type="ECO:0000256" key="2">
    <source>
        <dbReference type="ARBA" id="ARBA00009347"/>
    </source>
</evidence>
<comment type="similarity">
    <text evidence="2">Belongs to the acyl-CoA dehydrogenase family.</text>
</comment>
<evidence type="ECO:0000313" key="8">
    <source>
        <dbReference type="EMBL" id="NIJ54501.1"/>
    </source>
</evidence>
<dbReference type="InterPro" id="IPR013786">
    <property type="entry name" value="AcylCoA_DH/ox_N"/>
</dbReference>
<evidence type="ECO:0000256" key="3">
    <source>
        <dbReference type="ARBA" id="ARBA00022630"/>
    </source>
</evidence>
<name>A0ABX0UU93_9BACT</name>
<evidence type="ECO:0000256" key="5">
    <source>
        <dbReference type="ARBA" id="ARBA00023002"/>
    </source>
</evidence>
<dbReference type="SUPFAM" id="SSF56645">
    <property type="entry name" value="Acyl-CoA dehydrogenase NM domain-like"/>
    <property type="match status" value="1"/>
</dbReference>
<feature type="domain" description="Acyl-CoA dehydrogenase/oxidase N-terminal" evidence="7">
    <location>
        <begin position="8"/>
        <end position="103"/>
    </location>
</feature>
<proteinExistence type="inferred from homology"/>
<dbReference type="SUPFAM" id="SSF47203">
    <property type="entry name" value="Acyl-CoA dehydrogenase C-terminal domain-like"/>
    <property type="match status" value="1"/>
</dbReference>
<dbReference type="InterPro" id="IPR036250">
    <property type="entry name" value="AcylCo_DH-like_C"/>
</dbReference>
<keyword evidence="3" id="KW-0285">Flavoprotein</keyword>
<evidence type="ECO:0000256" key="1">
    <source>
        <dbReference type="ARBA" id="ARBA00001974"/>
    </source>
</evidence>
<gene>
    <name evidence="8" type="ORF">FHS68_003683</name>
</gene>
<keyword evidence="4" id="KW-0274">FAD</keyword>
<dbReference type="Proteomes" id="UP001179181">
    <property type="component" value="Unassembled WGS sequence"/>
</dbReference>
<sequence>MDILSRRSLIEQLKKHAQASDREGAFPEQEFELVRKAGLLEMSLLANPYRYKEFNTSQLIDVLIMLGSASLPVGRIYEGHANALLLISLFGDQQQKDTYFSEVFNKQCLFGVWNTQDGDGVKIHDIGNGKYKLSGAKTFCSGAGWIQRPLITGELISTKTEGWQMCIIPEAKVKEIVSDASFWQPLGMRASASFRMDFSGIVLDQSDLLGPPGAYYQQPYFSGGAIRFAAVQLGGAIAMMEETHRFLKELNRTDDPFQRARMGEIAYLVETGNLWLGRATQKTESSADQTGQLLAYINMTRTVINEVCLKSMHLAECSVGARGLMRPYSLERIHRDLTTYLKQPAPDATLTSIGKYVFDQKDTSSLWTD</sequence>
<dbReference type="InterPro" id="IPR009075">
    <property type="entry name" value="AcylCo_DH/oxidase_C"/>
</dbReference>
<evidence type="ECO:0000256" key="4">
    <source>
        <dbReference type="ARBA" id="ARBA00022827"/>
    </source>
</evidence>
<dbReference type="Pfam" id="PF02771">
    <property type="entry name" value="Acyl-CoA_dh_N"/>
    <property type="match status" value="1"/>
</dbReference>
<dbReference type="Gene3D" id="1.20.140.10">
    <property type="entry name" value="Butyryl-CoA Dehydrogenase, subunit A, domain 3"/>
    <property type="match status" value="1"/>
</dbReference>
<evidence type="ECO:0000259" key="7">
    <source>
        <dbReference type="Pfam" id="PF02771"/>
    </source>
</evidence>
<comment type="cofactor">
    <cofactor evidence="1">
        <name>FAD</name>
        <dbReference type="ChEBI" id="CHEBI:57692"/>
    </cofactor>
</comment>
<dbReference type="InterPro" id="IPR037069">
    <property type="entry name" value="AcylCoA_DH/ox_N_sf"/>
</dbReference>
<feature type="domain" description="Acyl-CoA dehydrogenase/oxidase C-terminal" evidence="6">
    <location>
        <begin position="213"/>
        <end position="338"/>
    </location>
</feature>
<protein>
    <submittedName>
        <fullName evidence="8">Alkylation response protein AidB-like acyl-CoA dehydrogenase</fullName>
    </submittedName>
</protein>
<dbReference type="Gene3D" id="1.10.540.10">
    <property type="entry name" value="Acyl-CoA dehydrogenase/oxidase, N-terminal domain"/>
    <property type="match status" value="1"/>
</dbReference>
<dbReference type="InterPro" id="IPR050741">
    <property type="entry name" value="Acyl-CoA_dehydrogenase"/>
</dbReference>
<dbReference type="PANTHER" id="PTHR48083:SF37">
    <property type="entry name" value="DEHYDROGENASE, PUTATIVE-RELATED"/>
    <property type="match status" value="1"/>
</dbReference>
<dbReference type="PIRSF" id="PIRSF016578">
    <property type="entry name" value="HsaA"/>
    <property type="match status" value="1"/>
</dbReference>
<organism evidence="8 9">
    <name type="scientific">Dyadobacter arcticus</name>
    <dbReference type="NCBI Taxonomy" id="1078754"/>
    <lineage>
        <taxon>Bacteria</taxon>
        <taxon>Pseudomonadati</taxon>
        <taxon>Bacteroidota</taxon>
        <taxon>Cytophagia</taxon>
        <taxon>Cytophagales</taxon>
        <taxon>Spirosomataceae</taxon>
        <taxon>Dyadobacter</taxon>
    </lineage>
</organism>
<dbReference type="Gene3D" id="2.40.110.10">
    <property type="entry name" value="Butyryl-CoA Dehydrogenase, subunit A, domain 2"/>
    <property type="match status" value="1"/>
</dbReference>
<evidence type="ECO:0000259" key="6">
    <source>
        <dbReference type="Pfam" id="PF00441"/>
    </source>
</evidence>
<comment type="caution">
    <text evidence="8">The sequence shown here is derived from an EMBL/GenBank/DDBJ whole genome shotgun (WGS) entry which is preliminary data.</text>
</comment>
<dbReference type="Pfam" id="PF00441">
    <property type="entry name" value="Acyl-CoA_dh_1"/>
    <property type="match status" value="1"/>
</dbReference>
<dbReference type="InterPro" id="IPR009100">
    <property type="entry name" value="AcylCoA_DH/oxidase_NM_dom_sf"/>
</dbReference>
<dbReference type="InterPro" id="IPR046373">
    <property type="entry name" value="Acyl-CoA_Oxase/DH_mid-dom_sf"/>
</dbReference>
<keyword evidence="5" id="KW-0560">Oxidoreductase</keyword>
<dbReference type="EMBL" id="JAASQJ010000003">
    <property type="protein sequence ID" value="NIJ54501.1"/>
    <property type="molecule type" value="Genomic_DNA"/>
</dbReference>
<dbReference type="PANTHER" id="PTHR48083">
    <property type="entry name" value="MEDIUM-CHAIN SPECIFIC ACYL-COA DEHYDROGENASE, MITOCHONDRIAL-RELATED"/>
    <property type="match status" value="1"/>
</dbReference>
<dbReference type="RefSeq" id="WP_167272766.1">
    <property type="nucleotide sequence ID" value="NZ_JAASQJ010000003.1"/>
</dbReference>
<accession>A0ABX0UU93</accession>
<evidence type="ECO:0000313" key="9">
    <source>
        <dbReference type="Proteomes" id="UP001179181"/>
    </source>
</evidence>
<reference evidence="8 9" key="1">
    <citation type="submission" date="2020-03" db="EMBL/GenBank/DDBJ databases">
        <title>Genomic Encyclopedia of Type Strains, Phase IV (KMG-IV): sequencing the most valuable type-strain genomes for metagenomic binning, comparative biology and taxonomic classification.</title>
        <authorList>
            <person name="Goeker M."/>
        </authorList>
    </citation>
    <scope>NUCLEOTIDE SEQUENCE [LARGE SCALE GENOMIC DNA]</scope>
    <source>
        <strain evidence="8 9">DSM 102865</strain>
    </source>
</reference>
<keyword evidence="9" id="KW-1185">Reference proteome</keyword>